<dbReference type="InterPro" id="IPR031328">
    <property type="entry name" value="Ephrin"/>
</dbReference>
<sequence length="434" mass="48850">MITLSSQFHRQPVSVSWKTPPRCGRVSPFLLLTTYLIPVLLAVDWACAGKIHDIKWEKNNPIRPQLLCPHVDSRYFLFRKDPRVSLIIGRLPPVHDIIPLTSGVQRGTQQAIYDYILIPSLPRWTTTFLVAALLFVTAFMDSSEVNKFQLNSMTPRCPLISKLQGNEICFDPEGSGHVIEINRGNAPYDYDQANIICPRLNSEVEGGVASPEKYIVYNVSKEEYESCRITNPNPRIIAICDQPDKILYFTVSFRSFTPLPGGLEFRPGHDYYFISTSSEGDLHRRVGGTCKSNHMKLMLRICCHPNETDHDAGTQSVPGTDMHCHPSSNGYTAPSRSCSDILHTTFVFVHEIIFIIGVAINDNDCGGFFTDPSADHLLCIYAQEILPSVELPPVDDDFNDYRKTLCDLLQKIGLPDLQDSASKPGYVLCRFFFE</sequence>
<evidence type="ECO:0000256" key="4">
    <source>
        <dbReference type="ARBA" id="ARBA00023157"/>
    </source>
</evidence>
<organism evidence="8">
    <name type="scientific">Cyprideis torosa</name>
    <dbReference type="NCBI Taxonomy" id="163714"/>
    <lineage>
        <taxon>Eukaryota</taxon>
        <taxon>Metazoa</taxon>
        <taxon>Ecdysozoa</taxon>
        <taxon>Arthropoda</taxon>
        <taxon>Crustacea</taxon>
        <taxon>Oligostraca</taxon>
        <taxon>Ostracoda</taxon>
        <taxon>Podocopa</taxon>
        <taxon>Podocopida</taxon>
        <taxon>Cytherocopina</taxon>
        <taxon>Cytheroidea</taxon>
        <taxon>Cytherideidae</taxon>
        <taxon>Cyprideis</taxon>
    </lineage>
</organism>
<evidence type="ECO:0000256" key="6">
    <source>
        <dbReference type="PROSITE-ProRule" id="PRU00884"/>
    </source>
</evidence>
<comment type="caution">
    <text evidence="6">Lacks conserved residue(s) required for the propagation of feature annotation.</text>
</comment>
<evidence type="ECO:0000256" key="3">
    <source>
        <dbReference type="ARBA" id="ARBA00023136"/>
    </source>
</evidence>
<comment type="similarity">
    <text evidence="6 7">Belongs to the ephrin family.</text>
</comment>
<evidence type="ECO:0000256" key="2">
    <source>
        <dbReference type="ARBA" id="ARBA00022729"/>
    </source>
</evidence>
<dbReference type="PANTHER" id="PTHR11304:SF29">
    <property type="entry name" value="EPHRIN"/>
    <property type="match status" value="1"/>
</dbReference>
<keyword evidence="4" id="KW-1015">Disulfide bond</keyword>
<keyword evidence="2" id="KW-0732">Signal</keyword>
<dbReference type="InterPro" id="IPR008972">
    <property type="entry name" value="Cupredoxin"/>
</dbReference>
<dbReference type="EMBL" id="OB660148">
    <property type="protein sequence ID" value="CAD7223089.1"/>
    <property type="molecule type" value="Genomic_DNA"/>
</dbReference>
<dbReference type="AlphaFoldDB" id="A0A7R8W1I8"/>
<dbReference type="GO" id="GO:0048013">
    <property type="term" value="P:ephrin receptor signaling pathway"/>
    <property type="evidence" value="ECO:0007669"/>
    <property type="project" value="TreeGrafter"/>
</dbReference>
<dbReference type="PROSITE" id="PS51551">
    <property type="entry name" value="EPHRIN_RBD_2"/>
    <property type="match status" value="1"/>
</dbReference>
<comment type="subcellular location">
    <subcellularLocation>
        <location evidence="1">Membrane</location>
    </subcellularLocation>
</comment>
<protein>
    <submittedName>
        <fullName evidence="8">Uncharacterized protein</fullName>
    </submittedName>
</protein>
<dbReference type="Gene3D" id="2.60.40.420">
    <property type="entry name" value="Cupredoxins - blue copper proteins"/>
    <property type="match status" value="1"/>
</dbReference>
<keyword evidence="3 7" id="KW-0472">Membrane</keyword>
<dbReference type="CDD" id="cd02675">
    <property type="entry name" value="Ephrin_ectodomain"/>
    <property type="match status" value="1"/>
</dbReference>
<evidence type="ECO:0000256" key="5">
    <source>
        <dbReference type="ARBA" id="ARBA00023180"/>
    </source>
</evidence>
<proteinExistence type="inferred from homology"/>
<evidence type="ECO:0000256" key="1">
    <source>
        <dbReference type="ARBA" id="ARBA00004370"/>
    </source>
</evidence>
<accession>A0A7R8W1I8</accession>
<evidence type="ECO:0000256" key="7">
    <source>
        <dbReference type="RuleBase" id="RU004375"/>
    </source>
</evidence>
<reference evidence="8" key="1">
    <citation type="submission" date="2020-11" db="EMBL/GenBank/DDBJ databases">
        <authorList>
            <person name="Tran Van P."/>
        </authorList>
    </citation>
    <scope>NUCLEOTIDE SEQUENCE</scope>
</reference>
<dbReference type="GO" id="GO:0005886">
    <property type="term" value="C:plasma membrane"/>
    <property type="evidence" value="ECO:0007669"/>
    <property type="project" value="TreeGrafter"/>
</dbReference>
<dbReference type="OrthoDB" id="6250301at2759"/>
<evidence type="ECO:0000313" key="8">
    <source>
        <dbReference type="EMBL" id="CAD7223089.1"/>
    </source>
</evidence>
<dbReference type="GO" id="GO:0046875">
    <property type="term" value="F:ephrin receptor binding"/>
    <property type="evidence" value="ECO:0007669"/>
    <property type="project" value="TreeGrafter"/>
</dbReference>
<dbReference type="PANTHER" id="PTHR11304">
    <property type="entry name" value="EPHRIN"/>
    <property type="match status" value="1"/>
</dbReference>
<dbReference type="SUPFAM" id="SSF49503">
    <property type="entry name" value="Cupredoxins"/>
    <property type="match status" value="1"/>
</dbReference>
<gene>
    <name evidence="8" type="ORF">CTOB1V02_LOCUS1084</name>
</gene>
<dbReference type="PRINTS" id="PR01347">
    <property type="entry name" value="EPHRIN"/>
</dbReference>
<dbReference type="GO" id="GO:0007411">
    <property type="term" value="P:axon guidance"/>
    <property type="evidence" value="ECO:0007669"/>
    <property type="project" value="TreeGrafter"/>
</dbReference>
<dbReference type="InterPro" id="IPR001799">
    <property type="entry name" value="Ephrin_RBD"/>
</dbReference>
<name>A0A7R8W1I8_9CRUS</name>
<keyword evidence="5" id="KW-0325">Glycoprotein</keyword>
<dbReference type="Pfam" id="PF00812">
    <property type="entry name" value="Ephrin"/>
    <property type="match status" value="1"/>
</dbReference>